<dbReference type="GeneID" id="85320416"/>
<dbReference type="InterPro" id="IPR029058">
    <property type="entry name" value="AB_hydrolase_fold"/>
</dbReference>
<dbReference type="EMBL" id="JAUIRO010000002">
    <property type="protein sequence ID" value="KAK0728587.1"/>
    <property type="molecule type" value="Genomic_DNA"/>
</dbReference>
<name>A0AA40E843_9PEZI</name>
<dbReference type="PANTHER" id="PTHR22946:SF0">
    <property type="entry name" value="DIENELACTONE HYDROLASE DOMAIN-CONTAINING PROTEIN"/>
    <property type="match status" value="1"/>
</dbReference>
<protein>
    <recommendedName>
        <fullName evidence="4">AB hydrolase-1 domain-containing protein</fullName>
    </recommendedName>
</protein>
<proteinExistence type="predicted"/>
<reference evidence="2" key="1">
    <citation type="submission" date="2023-06" db="EMBL/GenBank/DDBJ databases">
        <title>Genome-scale phylogeny and comparative genomics of the fungal order Sordariales.</title>
        <authorList>
            <consortium name="Lawrence Berkeley National Laboratory"/>
            <person name="Hensen N."/>
            <person name="Bonometti L."/>
            <person name="Westerberg I."/>
            <person name="Brannstrom I.O."/>
            <person name="Guillou S."/>
            <person name="Cros-Aarteil S."/>
            <person name="Calhoun S."/>
            <person name="Haridas S."/>
            <person name="Kuo A."/>
            <person name="Mondo S."/>
            <person name="Pangilinan J."/>
            <person name="Riley R."/>
            <person name="LaButti K."/>
            <person name="Andreopoulos B."/>
            <person name="Lipzen A."/>
            <person name="Chen C."/>
            <person name="Yanf M."/>
            <person name="Daum C."/>
            <person name="Ng V."/>
            <person name="Clum A."/>
            <person name="Steindorff A."/>
            <person name="Ohm R."/>
            <person name="Martin F."/>
            <person name="Silar P."/>
            <person name="Natvig D."/>
            <person name="Lalanne C."/>
            <person name="Gautier V."/>
            <person name="Ament-velasquez S.L."/>
            <person name="Kruys A."/>
            <person name="Hutchinson M.I."/>
            <person name="Powell A.J."/>
            <person name="Barry K."/>
            <person name="Miller A.N."/>
            <person name="Grigoriev I.V."/>
            <person name="Debuchy R."/>
            <person name="Gladieux P."/>
            <person name="Thoren M.H."/>
            <person name="Johannesson H."/>
        </authorList>
    </citation>
    <scope>NUCLEOTIDE SEQUENCE</scope>
    <source>
        <strain evidence="2">SMH2392-1A</strain>
    </source>
</reference>
<evidence type="ECO:0000313" key="2">
    <source>
        <dbReference type="EMBL" id="KAK0728587.1"/>
    </source>
</evidence>
<dbReference type="RefSeq" id="XP_060301442.1">
    <property type="nucleotide sequence ID" value="XM_060437146.1"/>
</dbReference>
<dbReference type="Gene3D" id="3.40.50.1820">
    <property type="entry name" value="alpha/beta hydrolase"/>
    <property type="match status" value="1"/>
</dbReference>
<gene>
    <name evidence="2" type="ORF">B0T26DRAFT_639553</name>
</gene>
<dbReference type="SUPFAM" id="SSF53474">
    <property type="entry name" value="alpha/beta-Hydrolases"/>
    <property type="match status" value="1"/>
</dbReference>
<accession>A0AA40E843</accession>
<dbReference type="Proteomes" id="UP001172101">
    <property type="component" value="Unassembled WGS sequence"/>
</dbReference>
<feature type="region of interest" description="Disordered" evidence="1">
    <location>
        <begin position="371"/>
        <end position="391"/>
    </location>
</feature>
<keyword evidence="3" id="KW-1185">Reference proteome</keyword>
<organism evidence="2 3">
    <name type="scientific">Lasiosphaeria miniovina</name>
    <dbReference type="NCBI Taxonomy" id="1954250"/>
    <lineage>
        <taxon>Eukaryota</taxon>
        <taxon>Fungi</taxon>
        <taxon>Dikarya</taxon>
        <taxon>Ascomycota</taxon>
        <taxon>Pezizomycotina</taxon>
        <taxon>Sordariomycetes</taxon>
        <taxon>Sordariomycetidae</taxon>
        <taxon>Sordariales</taxon>
        <taxon>Lasiosphaeriaceae</taxon>
        <taxon>Lasiosphaeria</taxon>
    </lineage>
</organism>
<dbReference type="AlphaFoldDB" id="A0AA40E843"/>
<sequence>MTKEEQTVVPAIPAPPAVSVRTVHMAGLLVDVYGLDEVATSSVSRISCLWLHHPRLRKKEVMADIAARCVDAWWKENAASGATGEASSDVSSSGGGGGGRGLIALAFDQRNHGTRLVHEPANGAWREGNQTHAQDMFGTIAGTVADQVVLLDSVGSYLFHDGEDGGQPRTIDHHVALGISLGGHSVWQLMFADPRVRTGVVVVGCPDFQYLIADRAKKSKRATYLSAWEGTGDDGAPSFFGSRDFPLALVESCRKADPKGILFGTSSVPAPTAPASPPEAADNGDALRQALHDRLRGKKFLLCSGGDDKLVPYRCSEPFLQWFKEATGSLFQDEGISVDDRVYPGVGHTFSPAMVKDSIRFVVDAVASAGRGDPAAAADGTASDEQRASKI</sequence>
<evidence type="ECO:0000256" key="1">
    <source>
        <dbReference type="SAM" id="MobiDB-lite"/>
    </source>
</evidence>
<dbReference type="PANTHER" id="PTHR22946">
    <property type="entry name" value="DIENELACTONE HYDROLASE DOMAIN-CONTAINING PROTEIN-RELATED"/>
    <property type="match status" value="1"/>
</dbReference>
<comment type="caution">
    <text evidence="2">The sequence shown here is derived from an EMBL/GenBank/DDBJ whole genome shotgun (WGS) entry which is preliminary data.</text>
</comment>
<evidence type="ECO:0008006" key="4">
    <source>
        <dbReference type="Google" id="ProtNLM"/>
    </source>
</evidence>
<evidence type="ECO:0000313" key="3">
    <source>
        <dbReference type="Proteomes" id="UP001172101"/>
    </source>
</evidence>
<feature type="compositionally biased region" description="Low complexity" evidence="1">
    <location>
        <begin position="371"/>
        <end position="383"/>
    </location>
</feature>
<dbReference type="InterPro" id="IPR050261">
    <property type="entry name" value="FrsA_esterase"/>
</dbReference>